<dbReference type="AlphaFoldDB" id="A0A3Q8XRT7"/>
<gene>
    <name evidence="4" type="ORF">D5400_16790</name>
</gene>
<feature type="domain" description="Right handed beta helix" evidence="3">
    <location>
        <begin position="139"/>
        <end position="233"/>
    </location>
</feature>
<dbReference type="NCBIfam" id="TIGR03807">
    <property type="entry name" value="RR_fam_repeat"/>
    <property type="match status" value="2"/>
</dbReference>
<feature type="chain" id="PRO_5018666999" evidence="2">
    <location>
        <begin position="29"/>
        <end position="457"/>
    </location>
</feature>
<name>A0A3Q8XRT7_9HYPH</name>
<dbReference type="OrthoDB" id="9788772at2"/>
<dbReference type="RefSeq" id="WP_126011036.1">
    <property type="nucleotide sequence ID" value="NZ_CP032509.1"/>
</dbReference>
<dbReference type="KEGG" id="abaw:D5400_16790"/>
<dbReference type="InterPro" id="IPR011050">
    <property type="entry name" value="Pectin_lyase_fold/virulence"/>
</dbReference>
<evidence type="ECO:0000313" key="5">
    <source>
        <dbReference type="Proteomes" id="UP000268192"/>
    </source>
</evidence>
<accession>A0A3Q8XRT7</accession>
<dbReference type="SUPFAM" id="SSF51126">
    <property type="entry name" value="Pectin lyase-like"/>
    <property type="match status" value="1"/>
</dbReference>
<dbReference type="InterPro" id="IPR022388">
    <property type="entry name" value="CHP03808"/>
</dbReference>
<dbReference type="SMART" id="SM00710">
    <property type="entry name" value="PbH1"/>
    <property type="match status" value="7"/>
</dbReference>
<protein>
    <submittedName>
        <fullName evidence="4">TIGR03808 family TAT-translocated repetitive protein</fullName>
    </submittedName>
</protein>
<feature type="signal peptide" evidence="2">
    <location>
        <begin position="1"/>
        <end position="28"/>
    </location>
</feature>
<evidence type="ECO:0000256" key="2">
    <source>
        <dbReference type="SAM" id="SignalP"/>
    </source>
</evidence>
<feature type="domain" description="Right handed beta helix" evidence="3">
    <location>
        <begin position="242"/>
        <end position="391"/>
    </location>
</feature>
<keyword evidence="2" id="KW-0732">Signal</keyword>
<dbReference type="NCBIfam" id="TIGR03808">
    <property type="entry name" value="RR_plus_rpt_1"/>
    <property type="match status" value="1"/>
</dbReference>
<reference evidence="4 5" key="1">
    <citation type="submission" date="2018-09" db="EMBL/GenBank/DDBJ databases">
        <title>Marinorhizobium profundi gen. nov., sp. nov., isolated from a deep-sea sediment sample from the New Britain Trench and proposal of Marinorhizobiaceae fam. nov. in the order Rhizobiales of the class Alphaproteobacteria.</title>
        <authorList>
            <person name="Cao J."/>
        </authorList>
    </citation>
    <scope>NUCLEOTIDE SEQUENCE [LARGE SCALE GENOMIC DNA]</scope>
    <source>
        <strain evidence="4 5">WS11</strain>
    </source>
</reference>
<dbReference type="InterPro" id="IPR006626">
    <property type="entry name" value="PbH1"/>
</dbReference>
<proteinExistence type="predicted"/>
<evidence type="ECO:0000259" key="3">
    <source>
        <dbReference type="Pfam" id="PF13229"/>
    </source>
</evidence>
<organism evidence="4 5">
    <name type="scientific">Georhizobium profundi</name>
    <dbReference type="NCBI Taxonomy" id="2341112"/>
    <lineage>
        <taxon>Bacteria</taxon>
        <taxon>Pseudomonadati</taxon>
        <taxon>Pseudomonadota</taxon>
        <taxon>Alphaproteobacteria</taxon>
        <taxon>Hyphomicrobiales</taxon>
        <taxon>Rhizobiaceae</taxon>
        <taxon>Georhizobium</taxon>
    </lineage>
</organism>
<dbReference type="Pfam" id="PF13229">
    <property type="entry name" value="Beta_helix"/>
    <property type="match status" value="2"/>
</dbReference>
<dbReference type="InterPro" id="IPR051550">
    <property type="entry name" value="SCF-Subunits/Alg-Epimerases"/>
</dbReference>
<dbReference type="Gene3D" id="2.160.20.10">
    <property type="entry name" value="Single-stranded right-handed beta-helix, Pectin lyase-like"/>
    <property type="match status" value="3"/>
</dbReference>
<dbReference type="PANTHER" id="PTHR22990">
    <property type="entry name" value="F-BOX ONLY PROTEIN"/>
    <property type="match status" value="1"/>
</dbReference>
<dbReference type="InterPro" id="IPR012334">
    <property type="entry name" value="Pectin_lyas_fold"/>
</dbReference>
<sequence length="457" mass="47354">MMRRRAAIRAVLASAAACTISVSVPARAGQLFAQVDLRGAIDAQSGGLRAGTDVDQGALLNRLLAEAAPEGKPVFLPPGVYRVSNITLPAGARLMGVPGASRLVYTGEGSFLNAENAETVSLKGIVVDGANRWLDTWATGSLVARNVMRLDLDECEFIGSQRHAVALEGCGGGIRRTRISGAAGVGIYAVQSTGLTVTDNHVFDCANGGILVHRWEDGADNSIVTGNRIERIGAADGGTGQNGNGINVFRAANVMIANNHVSDCAFSAIRSNSGSNVQIVGNQCLRSGETALYTEFSFEGAVIASNLIDGGANGISVANFNEGGRLATVANNIVRNIVAPDPYEPIGPGFGWGIAIEADTAVTGNSIENVSKWGILMGWGPFLRNVSVTGNIVRAVPVGVAVTVVEEAQQALISGNVIEGTPEGAVVGFRWGEPATADLTSGEETPAHLTVERNRVV</sequence>
<dbReference type="EMBL" id="CP032509">
    <property type="protein sequence ID" value="AZN72708.1"/>
    <property type="molecule type" value="Genomic_DNA"/>
</dbReference>
<evidence type="ECO:0000256" key="1">
    <source>
        <dbReference type="ARBA" id="ARBA00022737"/>
    </source>
</evidence>
<dbReference type="InterPro" id="IPR039448">
    <property type="entry name" value="Beta_helix"/>
</dbReference>
<keyword evidence="1" id="KW-0677">Repeat</keyword>
<keyword evidence="5" id="KW-1185">Reference proteome</keyword>
<dbReference type="PANTHER" id="PTHR22990:SF15">
    <property type="entry name" value="F-BOX ONLY PROTEIN 10"/>
    <property type="match status" value="1"/>
</dbReference>
<dbReference type="Proteomes" id="UP000268192">
    <property type="component" value="Chromosome"/>
</dbReference>
<evidence type="ECO:0000313" key="4">
    <source>
        <dbReference type="EMBL" id="AZN72708.1"/>
    </source>
</evidence>
<dbReference type="InterPro" id="IPR022444">
    <property type="entry name" value="Cofactor-bd_rpt"/>
</dbReference>